<feature type="domain" description="Glycosyl transferase family 1" evidence="8">
    <location>
        <begin position="296"/>
        <end position="441"/>
    </location>
</feature>
<dbReference type="SUPFAM" id="SSF53756">
    <property type="entry name" value="UDP-Glycosyltransferase/glycogen phosphorylase"/>
    <property type="match status" value="1"/>
</dbReference>
<dbReference type="EC" id="2.4.1.21" evidence="7"/>
<comment type="caution">
    <text evidence="10">The sequence shown here is derived from an EMBL/GenBank/DDBJ whole genome shotgun (WGS) entry which is preliminary data.</text>
</comment>
<evidence type="ECO:0000256" key="3">
    <source>
        <dbReference type="ARBA" id="ARBA00010281"/>
    </source>
</evidence>
<dbReference type="EMBL" id="DXEK01000056">
    <property type="protein sequence ID" value="HIX76646.1"/>
    <property type="molecule type" value="Genomic_DNA"/>
</dbReference>
<evidence type="ECO:0000256" key="7">
    <source>
        <dbReference type="HAMAP-Rule" id="MF_00484"/>
    </source>
</evidence>
<organism evidence="10 11">
    <name type="scientific">Candidatus Fusicatenibacter merdavium</name>
    <dbReference type="NCBI Taxonomy" id="2838600"/>
    <lineage>
        <taxon>Bacteria</taxon>
        <taxon>Bacillati</taxon>
        <taxon>Bacillota</taxon>
        <taxon>Clostridia</taxon>
        <taxon>Lachnospirales</taxon>
        <taxon>Lachnospiraceae</taxon>
        <taxon>Fusicatenibacter</taxon>
    </lineage>
</organism>
<evidence type="ECO:0000256" key="1">
    <source>
        <dbReference type="ARBA" id="ARBA00001478"/>
    </source>
</evidence>
<reference evidence="10" key="1">
    <citation type="journal article" date="2021" name="PeerJ">
        <title>Extensive microbial diversity within the chicken gut microbiome revealed by metagenomics and culture.</title>
        <authorList>
            <person name="Gilroy R."/>
            <person name="Ravi A."/>
            <person name="Getino M."/>
            <person name="Pursley I."/>
            <person name="Horton D.L."/>
            <person name="Alikhan N.F."/>
            <person name="Baker D."/>
            <person name="Gharbi K."/>
            <person name="Hall N."/>
            <person name="Watson M."/>
            <person name="Adriaenssens E.M."/>
            <person name="Foster-Nyarko E."/>
            <person name="Jarju S."/>
            <person name="Secka A."/>
            <person name="Antonio M."/>
            <person name="Oren A."/>
            <person name="Chaudhuri R.R."/>
            <person name="La Ragione R."/>
            <person name="Hildebrand F."/>
            <person name="Pallen M.J."/>
        </authorList>
    </citation>
    <scope>NUCLEOTIDE SEQUENCE</scope>
    <source>
        <strain evidence="10">CHK183-1962</strain>
    </source>
</reference>
<keyword evidence="4 7" id="KW-0328">Glycosyltransferase</keyword>
<evidence type="ECO:0000259" key="8">
    <source>
        <dbReference type="Pfam" id="PF00534"/>
    </source>
</evidence>
<evidence type="ECO:0000256" key="6">
    <source>
        <dbReference type="ARBA" id="ARBA00023056"/>
    </source>
</evidence>
<evidence type="ECO:0000259" key="9">
    <source>
        <dbReference type="Pfam" id="PF08323"/>
    </source>
</evidence>
<protein>
    <recommendedName>
        <fullName evidence="7">Glycogen synthase</fullName>
        <ecNumber evidence="7">2.4.1.21</ecNumber>
    </recommendedName>
    <alternativeName>
        <fullName evidence="7">Starch [bacterial glycogen] synthase</fullName>
    </alternativeName>
</protein>
<dbReference type="InterPro" id="IPR013534">
    <property type="entry name" value="Starch_synth_cat_dom"/>
</dbReference>
<dbReference type="HAMAP" id="MF_00484">
    <property type="entry name" value="Glycogen_synth"/>
    <property type="match status" value="1"/>
</dbReference>
<gene>
    <name evidence="7 10" type="primary">glgA</name>
    <name evidence="10" type="ORF">H9734_03490</name>
</gene>
<dbReference type="NCBIfam" id="TIGR02095">
    <property type="entry name" value="glgA"/>
    <property type="match status" value="1"/>
</dbReference>
<accession>A0A9D2BHR5</accession>
<dbReference type="Pfam" id="PF00534">
    <property type="entry name" value="Glycos_transf_1"/>
    <property type="match status" value="1"/>
</dbReference>
<feature type="domain" description="Starch synthase catalytic" evidence="9">
    <location>
        <begin position="3"/>
        <end position="238"/>
    </location>
</feature>
<evidence type="ECO:0000256" key="5">
    <source>
        <dbReference type="ARBA" id="ARBA00022679"/>
    </source>
</evidence>
<evidence type="ECO:0000256" key="2">
    <source>
        <dbReference type="ARBA" id="ARBA00002764"/>
    </source>
</evidence>
<dbReference type="GO" id="GO:0004373">
    <property type="term" value="F:alpha-1,4-glucan glucosyltransferase (UDP-glucose donor) activity"/>
    <property type="evidence" value="ECO:0007669"/>
    <property type="project" value="InterPro"/>
</dbReference>
<evidence type="ECO:0000256" key="4">
    <source>
        <dbReference type="ARBA" id="ARBA00022676"/>
    </source>
</evidence>
<dbReference type="GO" id="GO:0009011">
    <property type="term" value="F:alpha-1,4-glucan glucosyltransferase (ADP-glucose donor) activity"/>
    <property type="evidence" value="ECO:0007669"/>
    <property type="project" value="UniProtKB-UniRule"/>
</dbReference>
<comment type="pathway">
    <text evidence="7">Glycan biosynthesis; glycogen biosynthesis.</text>
</comment>
<dbReference type="NCBIfam" id="NF001898">
    <property type="entry name" value="PRK00654.1-1"/>
    <property type="match status" value="1"/>
</dbReference>
<evidence type="ECO:0000313" key="10">
    <source>
        <dbReference type="EMBL" id="HIX76646.1"/>
    </source>
</evidence>
<proteinExistence type="inferred from homology"/>
<dbReference type="Gene3D" id="3.40.50.2000">
    <property type="entry name" value="Glycogen Phosphorylase B"/>
    <property type="match status" value="2"/>
</dbReference>
<sequence>MKKILFVSSEAVPFIKTGGLADVVGSLPKYFPKEEYDVRVVIPKYTAIKQEYKDQMRYITNFYIDLNWRQQYVGIFETEYDGVKFYLIDNEEHFGGATPYAGMPWDLEKFAFFCKAALSILPTVDFRPDLIHCHDWQTGLIPVYLKERFQANEFYRGIKTVFTIHNLKFQGIWDKKTIQNITGLSDYFFTPDKLEFKKDANYLKGGLVYSDAITTVSKTYAEEIKTPFYGEGLDGLLRARSNDLRGIVNGLDYNEYNPETDPHIYKTFNAKNFRKEKVKNKTGLQQELGLEVNPKMMMIGIVSRLTDQKGFDLIAYMMEEMCQDAVQFVVLGTGEAQYENMFRHFAWKYDKKVSANIYYSEPLSHKIYAGCDAFLMPSLFEPCGLSQLMSLRYGTLPIVRETGGLKDTVQPYNEYEGTGTGFSFTNYNAHEMLGTVRYAERIYYDHKRDWNKMVDRAMAQDYSWGNSARQYQEMYDWLIG</sequence>
<dbReference type="PANTHER" id="PTHR45825:SF11">
    <property type="entry name" value="ALPHA AMYLASE DOMAIN-CONTAINING PROTEIN"/>
    <property type="match status" value="1"/>
</dbReference>
<dbReference type="PANTHER" id="PTHR45825">
    <property type="entry name" value="GRANULE-BOUND STARCH SYNTHASE 1, CHLOROPLASTIC/AMYLOPLASTIC"/>
    <property type="match status" value="1"/>
</dbReference>
<dbReference type="Proteomes" id="UP000886890">
    <property type="component" value="Unassembled WGS sequence"/>
</dbReference>
<dbReference type="InterPro" id="IPR011835">
    <property type="entry name" value="GS/SS"/>
</dbReference>
<reference evidence="10" key="2">
    <citation type="submission" date="2021-04" db="EMBL/GenBank/DDBJ databases">
        <authorList>
            <person name="Gilroy R."/>
        </authorList>
    </citation>
    <scope>NUCLEOTIDE SEQUENCE</scope>
    <source>
        <strain evidence="10">CHK183-1962</strain>
    </source>
</reference>
<dbReference type="Pfam" id="PF08323">
    <property type="entry name" value="Glyco_transf_5"/>
    <property type="match status" value="1"/>
</dbReference>
<name>A0A9D2BHR5_9FIRM</name>
<dbReference type="AlphaFoldDB" id="A0A9D2BHR5"/>
<dbReference type="InterPro" id="IPR001296">
    <property type="entry name" value="Glyco_trans_1"/>
</dbReference>
<feature type="binding site" evidence="7">
    <location>
        <position position="16"/>
    </location>
    <ligand>
        <name>ADP-alpha-D-glucose</name>
        <dbReference type="ChEBI" id="CHEBI:57498"/>
    </ligand>
</feature>
<keyword evidence="5 7" id="KW-0808">Transferase</keyword>
<evidence type="ECO:0000313" key="11">
    <source>
        <dbReference type="Proteomes" id="UP000886890"/>
    </source>
</evidence>
<keyword evidence="6 7" id="KW-0320">Glycogen biosynthesis</keyword>
<dbReference type="CDD" id="cd03791">
    <property type="entry name" value="GT5_Glycogen_synthase_DULL1-like"/>
    <property type="match status" value="1"/>
</dbReference>
<comment type="function">
    <text evidence="2 7">Synthesizes alpha-1,4-glucan chains using ADP-glucose.</text>
</comment>
<dbReference type="GO" id="GO:0005978">
    <property type="term" value="P:glycogen biosynthetic process"/>
    <property type="evidence" value="ECO:0007669"/>
    <property type="project" value="UniProtKB-UniRule"/>
</dbReference>
<comment type="catalytic activity">
    <reaction evidence="1 7">
        <text>[(1-&gt;4)-alpha-D-glucosyl](n) + ADP-alpha-D-glucose = [(1-&gt;4)-alpha-D-glucosyl](n+1) + ADP + H(+)</text>
        <dbReference type="Rhea" id="RHEA:18189"/>
        <dbReference type="Rhea" id="RHEA-COMP:9584"/>
        <dbReference type="Rhea" id="RHEA-COMP:9587"/>
        <dbReference type="ChEBI" id="CHEBI:15378"/>
        <dbReference type="ChEBI" id="CHEBI:15444"/>
        <dbReference type="ChEBI" id="CHEBI:57498"/>
        <dbReference type="ChEBI" id="CHEBI:456216"/>
        <dbReference type="EC" id="2.4.1.21"/>
    </reaction>
</comment>
<comment type="similarity">
    <text evidence="3 7">Belongs to the glycosyltransferase 1 family. Bacterial/plant glycogen synthase subfamily.</text>
</comment>
<dbReference type="NCBIfam" id="NF001899">
    <property type="entry name" value="PRK00654.1-2"/>
    <property type="match status" value="1"/>
</dbReference>